<feature type="region of interest" description="Disordered" evidence="5">
    <location>
        <begin position="192"/>
        <end position="216"/>
    </location>
</feature>
<reference evidence="8" key="1">
    <citation type="submission" date="2017-08" db="EMBL/GenBank/DDBJ databases">
        <authorList>
            <person name="Cuomo C."/>
            <person name="Billmyre B."/>
            <person name="Heitman J."/>
        </authorList>
    </citation>
    <scope>NUCLEOTIDE SEQUENCE</scope>
    <source>
        <strain evidence="8">CBS 12478</strain>
    </source>
</reference>
<dbReference type="GO" id="GO:0016020">
    <property type="term" value="C:membrane"/>
    <property type="evidence" value="ECO:0007669"/>
    <property type="project" value="UniProtKB-SubCell"/>
</dbReference>
<feature type="transmembrane region" description="Helical" evidence="6">
    <location>
        <begin position="144"/>
        <end position="165"/>
    </location>
</feature>
<dbReference type="KEGG" id="ksn:43589124"/>
<evidence type="ECO:0000256" key="5">
    <source>
        <dbReference type="SAM" id="MobiDB-lite"/>
    </source>
</evidence>
<evidence type="ECO:0000256" key="3">
    <source>
        <dbReference type="ARBA" id="ARBA00022989"/>
    </source>
</evidence>
<dbReference type="Pfam" id="PF01284">
    <property type="entry name" value="MARVEL"/>
    <property type="match status" value="1"/>
</dbReference>
<dbReference type="RefSeq" id="XP_031860782.1">
    <property type="nucleotide sequence ID" value="XM_032004983.1"/>
</dbReference>
<evidence type="ECO:0000256" key="4">
    <source>
        <dbReference type="ARBA" id="ARBA00023136"/>
    </source>
</evidence>
<keyword evidence="9" id="KW-1185">Reference proteome</keyword>
<feature type="signal peptide" evidence="7">
    <location>
        <begin position="1"/>
        <end position="24"/>
    </location>
</feature>
<keyword evidence="3 6" id="KW-1133">Transmembrane helix</keyword>
<evidence type="ECO:0000313" key="8">
    <source>
        <dbReference type="EMBL" id="WWD21735.1"/>
    </source>
</evidence>
<reference evidence="8" key="2">
    <citation type="submission" date="2024-01" db="EMBL/GenBank/DDBJ databases">
        <title>Comparative genomics of Cryptococcus and Kwoniella reveals pathogenesis evolution and contrasting modes of karyotype evolution via chromosome fusion or intercentromeric recombination.</title>
        <authorList>
            <person name="Coelho M.A."/>
            <person name="David-Palma M."/>
            <person name="Shea T."/>
            <person name="Bowers K."/>
            <person name="McGinley-Smith S."/>
            <person name="Mohammad A.W."/>
            <person name="Gnirke A."/>
            <person name="Yurkov A.M."/>
            <person name="Nowrousian M."/>
            <person name="Sun S."/>
            <person name="Cuomo C.A."/>
            <person name="Heitman J."/>
        </authorList>
    </citation>
    <scope>NUCLEOTIDE SEQUENCE</scope>
    <source>
        <strain evidence="8">CBS 12478</strain>
    </source>
</reference>
<feature type="transmembrane region" description="Helical" evidence="6">
    <location>
        <begin position="70"/>
        <end position="89"/>
    </location>
</feature>
<dbReference type="GeneID" id="43589124"/>
<organism evidence="8 9">
    <name type="scientific">Kwoniella shandongensis</name>
    <dbReference type="NCBI Taxonomy" id="1734106"/>
    <lineage>
        <taxon>Eukaryota</taxon>
        <taxon>Fungi</taxon>
        <taxon>Dikarya</taxon>
        <taxon>Basidiomycota</taxon>
        <taxon>Agaricomycotina</taxon>
        <taxon>Tremellomycetes</taxon>
        <taxon>Tremellales</taxon>
        <taxon>Cryptococcaceae</taxon>
        <taxon>Kwoniella</taxon>
    </lineage>
</organism>
<evidence type="ECO:0000256" key="7">
    <source>
        <dbReference type="SAM" id="SignalP"/>
    </source>
</evidence>
<feature type="chain" id="PRO_5044300181" evidence="7">
    <location>
        <begin position="25"/>
        <end position="216"/>
    </location>
</feature>
<dbReference type="InterPro" id="IPR008253">
    <property type="entry name" value="Marvel"/>
</dbReference>
<name>A0A5M6BYG4_9TREE</name>
<feature type="compositionally biased region" description="Low complexity" evidence="5">
    <location>
        <begin position="195"/>
        <end position="206"/>
    </location>
</feature>
<sequence length="216" mass="23328">MPSPHIVRLAASAVLILSAVVVLGLSAHVEHNTRSVGLSSSTFTYDAFVGAFTILVELALLVVRLTVPTVATLLVEVGLAGLVWIFWLASGVATTKYTSEDRSICKHLDDLLDVPELKDFPPDAIALVKKAFKSACRDLHANLAFIWIAFVATTLLVGYIVFLGLKQHNGIKLWRSNFRQYDRAAHTSADPFADPVGSSRGPVVGVADDNDSTFKP</sequence>
<feature type="transmembrane region" description="Helical" evidence="6">
    <location>
        <begin position="42"/>
        <end position="63"/>
    </location>
</feature>
<dbReference type="OrthoDB" id="2562727at2759"/>
<evidence type="ECO:0000313" key="9">
    <source>
        <dbReference type="Proteomes" id="UP000322225"/>
    </source>
</evidence>
<comment type="subcellular location">
    <subcellularLocation>
        <location evidence="1">Membrane</location>
        <topology evidence="1">Multi-pass membrane protein</topology>
    </subcellularLocation>
</comment>
<keyword evidence="2 6" id="KW-0812">Transmembrane</keyword>
<proteinExistence type="predicted"/>
<keyword evidence="4 6" id="KW-0472">Membrane</keyword>
<protein>
    <submittedName>
        <fullName evidence="8">Uncharacterized protein</fullName>
    </submittedName>
</protein>
<keyword evidence="7" id="KW-0732">Signal</keyword>
<evidence type="ECO:0000256" key="6">
    <source>
        <dbReference type="SAM" id="Phobius"/>
    </source>
</evidence>
<evidence type="ECO:0000256" key="1">
    <source>
        <dbReference type="ARBA" id="ARBA00004141"/>
    </source>
</evidence>
<dbReference type="EMBL" id="CP144061">
    <property type="protein sequence ID" value="WWD21735.1"/>
    <property type="molecule type" value="Genomic_DNA"/>
</dbReference>
<dbReference type="AlphaFoldDB" id="A0A5M6BYG4"/>
<gene>
    <name evidence="8" type="ORF">CI109_106222</name>
</gene>
<evidence type="ECO:0000256" key="2">
    <source>
        <dbReference type="ARBA" id="ARBA00022692"/>
    </source>
</evidence>
<accession>A0A5M6BYG4</accession>
<dbReference type="Proteomes" id="UP000322225">
    <property type="component" value="Chromosome 11"/>
</dbReference>